<dbReference type="EMBL" id="JADEXQ010000066">
    <property type="protein sequence ID" value="MBE9031493.1"/>
    <property type="molecule type" value="Genomic_DNA"/>
</dbReference>
<organism evidence="2 3">
    <name type="scientific">Romeriopsis navalis LEGE 11480</name>
    <dbReference type="NCBI Taxonomy" id="2777977"/>
    <lineage>
        <taxon>Bacteria</taxon>
        <taxon>Bacillati</taxon>
        <taxon>Cyanobacteriota</taxon>
        <taxon>Cyanophyceae</taxon>
        <taxon>Leptolyngbyales</taxon>
        <taxon>Leptolyngbyaceae</taxon>
        <taxon>Romeriopsis</taxon>
        <taxon>Romeriopsis navalis</taxon>
    </lineage>
</organism>
<sequence>MLLAGGLWSATIAPLQITPPAIAQSGNPRALQLRANATQANAKTGVVVASGNVQIDYPARDIKATAAQATYYSREGRMVLSGNVYILQEGNSLRGEVITYLINEGRFVARPRAGKQVEAIYLLPP</sequence>
<evidence type="ECO:0000313" key="3">
    <source>
        <dbReference type="Proteomes" id="UP000625316"/>
    </source>
</evidence>
<keyword evidence="3" id="KW-1185">Reference proteome</keyword>
<name>A0A928VPL9_9CYAN</name>
<reference evidence="2" key="1">
    <citation type="submission" date="2020-10" db="EMBL/GenBank/DDBJ databases">
        <authorList>
            <person name="Castelo-Branco R."/>
            <person name="Eusebio N."/>
            <person name="Adriana R."/>
            <person name="Vieira A."/>
            <person name="Brugerolle De Fraissinette N."/>
            <person name="Rezende De Castro R."/>
            <person name="Schneider M.P."/>
            <person name="Vasconcelos V."/>
            <person name="Leao P.N."/>
        </authorList>
    </citation>
    <scope>NUCLEOTIDE SEQUENCE</scope>
    <source>
        <strain evidence="2">LEGE 11480</strain>
    </source>
</reference>
<protein>
    <submittedName>
        <fullName evidence="2">OstA family protein</fullName>
    </submittedName>
</protein>
<dbReference type="Gene3D" id="2.60.450.10">
    <property type="entry name" value="Lipopolysaccharide (LPS) transport protein A like domain"/>
    <property type="match status" value="1"/>
</dbReference>
<comment type="caution">
    <text evidence="2">The sequence shown here is derived from an EMBL/GenBank/DDBJ whole genome shotgun (WGS) entry which is preliminary data.</text>
</comment>
<accession>A0A928VPL9</accession>
<evidence type="ECO:0000313" key="2">
    <source>
        <dbReference type="EMBL" id="MBE9031493.1"/>
    </source>
</evidence>
<gene>
    <name evidence="2" type="ORF">IQ266_17305</name>
</gene>
<feature type="domain" description="Organic solvent tolerance-like N-terminal" evidence="1">
    <location>
        <begin position="39"/>
        <end position="105"/>
    </location>
</feature>
<dbReference type="Pfam" id="PF03968">
    <property type="entry name" value="LptD_N"/>
    <property type="match status" value="1"/>
</dbReference>
<evidence type="ECO:0000259" key="1">
    <source>
        <dbReference type="Pfam" id="PF03968"/>
    </source>
</evidence>
<feature type="non-terminal residue" evidence="2">
    <location>
        <position position="125"/>
    </location>
</feature>
<dbReference type="Proteomes" id="UP000625316">
    <property type="component" value="Unassembled WGS sequence"/>
</dbReference>
<proteinExistence type="predicted"/>
<dbReference type="AlphaFoldDB" id="A0A928VPL9"/>
<dbReference type="InterPro" id="IPR005653">
    <property type="entry name" value="OstA-like_N"/>
</dbReference>